<feature type="compositionally biased region" description="Polar residues" evidence="5">
    <location>
        <begin position="53"/>
        <end position="74"/>
    </location>
</feature>
<feature type="compositionally biased region" description="Polar residues" evidence="5">
    <location>
        <begin position="25"/>
        <end position="40"/>
    </location>
</feature>
<evidence type="ECO:0000256" key="4">
    <source>
        <dbReference type="ARBA" id="ARBA00025806"/>
    </source>
</evidence>
<reference evidence="6" key="1">
    <citation type="submission" date="2021-02" db="EMBL/GenBank/DDBJ databases">
        <authorList>
            <person name="Nowell W R."/>
        </authorList>
    </citation>
    <scope>NUCLEOTIDE SEQUENCE</scope>
</reference>
<evidence type="ECO:0000256" key="5">
    <source>
        <dbReference type="SAM" id="MobiDB-lite"/>
    </source>
</evidence>
<dbReference type="AlphaFoldDB" id="A0A814SJE1"/>
<dbReference type="OrthoDB" id="534063at2759"/>
<evidence type="ECO:0000313" key="7">
    <source>
        <dbReference type="EMBL" id="CAF3912421.1"/>
    </source>
</evidence>
<keyword evidence="3" id="KW-0539">Nucleus</keyword>
<name>A0A814SJE1_9BILA</name>
<evidence type="ECO:0000256" key="2">
    <source>
        <dbReference type="ARBA" id="ARBA00022473"/>
    </source>
</evidence>
<dbReference type="EMBL" id="CAJNOQ010006833">
    <property type="protein sequence ID" value="CAF1148890.1"/>
    <property type="molecule type" value="Genomic_DNA"/>
</dbReference>
<dbReference type="PANTHER" id="PTHR12972:SF0">
    <property type="entry name" value="PROTEIN DOWNSTREAM NEIGHBOR OF SON"/>
    <property type="match status" value="1"/>
</dbReference>
<protein>
    <submittedName>
        <fullName evidence="6">Uncharacterized protein</fullName>
    </submittedName>
</protein>
<keyword evidence="2" id="KW-0217">Developmental protein</keyword>
<dbReference type="Proteomes" id="UP000663829">
    <property type="component" value="Unassembled WGS sequence"/>
</dbReference>
<comment type="similarity">
    <text evidence="4">Belongs to the DONSON family.</text>
</comment>
<dbReference type="GO" id="GO:0033260">
    <property type="term" value="P:nuclear DNA replication"/>
    <property type="evidence" value="ECO:0007669"/>
    <property type="project" value="TreeGrafter"/>
</dbReference>
<dbReference type="InterPro" id="IPR024861">
    <property type="entry name" value="Donson"/>
</dbReference>
<comment type="caution">
    <text evidence="6">The sequence shown here is derived from an EMBL/GenBank/DDBJ whole genome shotgun (WGS) entry which is preliminary data.</text>
</comment>
<dbReference type="GO" id="GO:0005634">
    <property type="term" value="C:nucleus"/>
    <property type="evidence" value="ECO:0007669"/>
    <property type="project" value="UniProtKB-SubCell"/>
</dbReference>
<proteinExistence type="inferred from homology"/>
<evidence type="ECO:0000256" key="1">
    <source>
        <dbReference type="ARBA" id="ARBA00004123"/>
    </source>
</evidence>
<organism evidence="6 8">
    <name type="scientific">Didymodactylos carnosus</name>
    <dbReference type="NCBI Taxonomy" id="1234261"/>
    <lineage>
        <taxon>Eukaryota</taxon>
        <taxon>Metazoa</taxon>
        <taxon>Spiralia</taxon>
        <taxon>Gnathifera</taxon>
        <taxon>Rotifera</taxon>
        <taxon>Eurotatoria</taxon>
        <taxon>Bdelloidea</taxon>
        <taxon>Philodinida</taxon>
        <taxon>Philodinidae</taxon>
        <taxon>Didymodactylos</taxon>
    </lineage>
</organism>
<keyword evidence="8" id="KW-1185">Reference proteome</keyword>
<dbReference type="EMBL" id="CAJOBC010006833">
    <property type="protein sequence ID" value="CAF3912421.1"/>
    <property type="molecule type" value="Genomic_DNA"/>
</dbReference>
<evidence type="ECO:0000313" key="6">
    <source>
        <dbReference type="EMBL" id="CAF1148890.1"/>
    </source>
</evidence>
<gene>
    <name evidence="6" type="ORF">GPM918_LOCUS21075</name>
    <name evidence="7" type="ORF">SRO942_LOCUS21072</name>
</gene>
<evidence type="ECO:0000256" key="3">
    <source>
        <dbReference type="ARBA" id="ARBA00023242"/>
    </source>
</evidence>
<comment type="subcellular location">
    <subcellularLocation>
        <location evidence="1">Nucleus</location>
    </subcellularLocation>
</comment>
<accession>A0A814SJE1</accession>
<feature type="region of interest" description="Disordered" evidence="5">
    <location>
        <begin position="1"/>
        <end position="74"/>
    </location>
</feature>
<sequence>MDKPPSPWKVPTSVSVKRTRRPLNIDSSSSLSPATCQPPQTKRARLNKFALSRSVSTPTTTNDELQPSTSPQQSENIITRLHHPTISSFHTVNSSNSFSFDEFTKLNEDSFDETTNLKSTSISTFTYPLDWSLKTQCRYFSTQSLQWATKLRSQDETQAIAALYLRKVPKDRNVSYDFIIFPDFIDQISKSDEFLSSLVGDIDSIKSSLLRSLASYWMYPSLCWLKLFPRHSTMATDRNVLEQHSSSLSNNPPLDENIQKQLQDEWKLTFQSLYQLFRLQKCPYFYMCTHHFNCLWFFNKHLQKLQTCISPTTIGFRTTLSKEGIDFTLPYATATNNIINAKRAPLQKFSSVEIDSSSPLKSLNENGFDDSDDENDEMCVKWLQSMGISSDDKNKGKSDQHQTTDILFKKFQSFDSTTLSTTTKHDHRLKSTILIDSENINSLFNFFLNKFQRLCIQYTGQLAGIPPTLISPYPFLNSTLKYLNIYTTSLTHDKQQQYTLEINNGPILPTRMKQICELLNRINQQYQMKCTTSERTSAFNFGELNGDARTIQQLNYDQIQHVYQIIQQQDYKSICS</sequence>
<dbReference type="PRINTS" id="PR02064">
    <property type="entry name" value="DONSON"/>
</dbReference>
<evidence type="ECO:0000313" key="8">
    <source>
        <dbReference type="Proteomes" id="UP000663829"/>
    </source>
</evidence>
<dbReference type="Proteomes" id="UP000681722">
    <property type="component" value="Unassembled WGS sequence"/>
</dbReference>
<dbReference type="PANTHER" id="PTHR12972">
    <property type="entry name" value="DOWNSTREAM NEIGHBOR OF SON"/>
    <property type="match status" value="1"/>
</dbReference>